<dbReference type="AlphaFoldDB" id="A0A034VMC7"/>
<accession>A0A034VMC7</accession>
<dbReference type="PANTHER" id="PTHR16515">
    <property type="entry name" value="PR DOMAIN ZINC FINGER PROTEIN"/>
    <property type="match status" value="1"/>
</dbReference>
<evidence type="ECO:0000259" key="13">
    <source>
        <dbReference type="PROSITE" id="PS50157"/>
    </source>
</evidence>
<evidence type="ECO:0000256" key="5">
    <source>
        <dbReference type="ARBA" id="ARBA00022833"/>
    </source>
</evidence>
<dbReference type="PROSITE" id="PS50157">
    <property type="entry name" value="ZINC_FINGER_C2H2_2"/>
    <property type="match status" value="2"/>
</dbReference>
<feature type="binding site" evidence="11">
    <location>
        <position position="6"/>
    </location>
    <ligand>
        <name>Zn(2+)</name>
        <dbReference type="ChEBI" id="CHEBI:29105"/>
    </ligand>
</feature>
<evidence type="ECO:0000256" key="6">
    <source>
        <dbReference type="ARBA" id="ARBA00023015"/>
    </source>
</evidence>
<feature type="binding site" evidence="11">
    <location>
        <position position="9"/>
    </location>
    <ligand>
        <name>Zn(2+)</name>
        <dbReference type="ChEBI" id="CHEBI:29105"/>
    </ligand>
</feature>
<keyword evidence="2 11" id="KW-0479">Metal-binding</keyword>
<dbReference type="PROSITE" id="PS51915">
    <property type="entry name" value="ZAD"/>
    <property type="match status" value="1"/>
</dbReference>
<feature type="compositionally biased region" description="Basic and acidic residues" evidence="12">
    <location>
        <begin position="302"/>
        <end position="313"/>
    </location>
</feature>
<dbReference type="GO" id="GO:0003677">
    <property type="term" value="F:DNA binding"/>
    <property type="evidence" value="ECO:0007669"/>
    <property type="project" value="UniProtKB-KW"/>
</dbReference>
<evidence type="ECO:0000256" key="11">
    <source>
        <dbReference type="PROSITE-ProRule" id="PRU01263"/>
    </source>
</evidence>
<evidence type="ECO:0000256" key="4">
    <source>
        <dbReference type="ARBA" id="ARBA00022771"/>
    </source>
</evidence>
<dbReference type="GO" id="GO:0010468">
    <property type="term" value="P:regulation of gene expression"/>
    <property type="evidence" value="ECO:0007669"/>
    <property type="project" value="TreeGrafter"/>
</dbReference>
<dbReference type="EMBL" id="GAKP01015328">
    <property type="protein sequence ID" value="JAC43624.1"/>
    <property type="molecule type" value="Transcribed_RNA"/>
</dbReference>
<dbReference type="InterPro" id="IPR050331">
    <property type="entry name" value="Zinc_finger"/>
</dbReference>
<feature type="binding site" evidence="11">
    <location>
        <position position="62"/>
    </location>
    <ligand>
        <name>Zn(2+)</name>
        <dbReference type="ChEBI" id="CHEBI:29105"/>
    </ligand>
</feature>
<reference evidence="15" key="1">
    <citation type="journal article" date="2014" name="BMC Genomics">
        <title>Characterizing the developmental transcriptome of the oriental fruit fly, Bactrocera dorsalis (Diptera: Tephritidae) through comparative genomic analysis with Drosophila melanogaster utilizing modENCODE datasets.</title>
        <authorList>
            <person name="Geib S.M."/>
            <person name="Calla B."/>
            <person name="Hall B."/>
            <person name="Hou S."/>
            <person name="Manoukis N.C."/>
        </authorList>
    </citation>
    <scope>NUCLEOTIDE SEQUENCE</scope>
    <source>
        <strain evidence="15">Punador</strain>
    </source>
</reference>
<evidence type="ECO:0000313" key="15">
    <source>
        <dbReference type="EMBL" id="JAC43624.1"/>
    </source>
</evidence>
<protein>
    <submittedName>
        <fullName evidence="15">Zinc finger protein 445</fullName>
    </submittedName>
</protein>
<evidence type="ECO:0000256" key="12">
    <source>
        <dbReference type="SAM" id="MobiDB-lite"/>
    </source>
</evidence>
<dbReference type="SMART" id="SM00355">
    <property type="entry name" value="ZnF_C2H2"/>
    <property type="match status" value="2"/>
</dbReference>
<keyword evidence="5 11" id="KW-0862">Zinc</keyword>
<evidence type="ECO:0000256" key="7">
    <source>
        <dbReference type="ARBA" id="ARBA00023125"/>
    </source>
</evidence>
<organism evidence="15">
    <name type="scientific">Bactrocera dorsalis</name>
    <name type="common">Oriental fruit fly</name>
    <name type="synonym">Dacus dorsalis</name>
    <dbReference type="NCBI Taxonomy" id="27457"/>
    <lineage>
        <taxon>Eukaryota</taxon>
        <taxon>Metazoa</taxon>
        <taxon>Ecdysozoa</taxon>
        <taxon>Arthropoda</taxon>
        <taxon>Hexapoda</taxon>
        <taxon>Insecta</taxon>
        <taxon>Pterygota</taxon>
        <taxon>Neoptera</taxon>
        <taxon>Endopterygota</taxon>
        <taxon>Diptera</taxon>
        <taxon>Brachycera</taxon>
        <taxon>Muscomorpha</taxon>
        <taxon>Tephritoidea</taxon>
        <taxon>Tephritidae</taxon>
        <taxon>Bactrocera</taxon>
        <taxon>Bactrocera</taxon>
    </lineage>
</organism>
<feature type="compositionally biased region" description="Polar residues" evidence="12">
    <location>
        <begin position="324"/>
        <end position="333"/>
    </location>
</feature>
<dbReference type="Gene3D" id="3.30.160.60">
    <property type="entry name" value="Classic Zinc Finger"/>
    <property type="match status" value="1"/>
</dbReference>
<gene>
    <name evidence="15" type="primary">ZN445</name>
</gene>
<dbReference type="InterPro" id="IPR036236">
    <property type="entry name" value="Znf_C2H2_sf"/>
</dbReference>
<dbReference type="Pfam" id="PF07776">
    <property type="entry name" value="zf-AD"/>
    <property type="match status" value="1"/>
</dbReference>
<dbReference type="SUPFAM" id="SSF57716">
    <property type="entry name" value="Glucocorticoid receptor-like (DNA-binding domain)"/>
    <property type="match status" value="1"/>
</dbReference>
<feature type="region of interest" description="Disordered" evidence="12">
    <location>
        <begin position="177"/>
        <end position="198"/>
    </location>
</feature>
<keyword evidence="6" id="KW-0805">Transcription regulation</keyword>
<dbReference type="InterPro" id="IPR012934">
    <property type="entry name" value="Znf_AD"/>
</dbReference>
<dbReference type="PROSITE" id="PS00028">
    <property type="entry name" value="ZINC_FINGER_C2H2_1"/>
    <property type="match status" value="2"/>
</dbReference>
<feature type="region of interest" description="Disordered" evidence="12">
    <location>
        <begin position="302"/>
        <end position="333"/>
    </location>
</feature>
<keyword evidence="9" id="KW-0539">Nucleus</keyword>
<dbReference type="PANTHER" id="PTHR16515:SF49">
    <property type="entry name" value="GASTRULA ZINC FINGER PROTEIN XLCGF49.1-LIKE-RELATED"/>
    <property type="match status" value="1"/>
</dbReference>
<dbReference type="GO" id="GO:0005634">
    <property type="term" value="C:nucleus"/>
    <property type="evidence" value="ECO:0007669"/>
    <property type="project" value="UniProtKB-SubCell"/>
</dbReference>
<feature type="domain" description="ZAD" evidence="14">
    <location>
        <begin position="4"/>
        <end position="86"/>
    </location>
</feature>
<comment type="subcellular location">
    <subcellularLocation>
        <location evidence="1">Nucleus</location>
    </subcellularLocation>
</comment>
<dbReference type="InterPro" id="IPR013087">
    <property type="entry name" value="Znf_C2H2_type"/>
</dbReference>
<dbReference type="SUPFAM" id="SSF57667">
    <property type="entry name" value="beta-beta-alpha zinc fingers"/>
    <property type="match status" value="1"/>
</dbReference>
<sequence length="333" mass="38573">MVSYQCRTCCEDNVGSFYSLQELLDYDRHPKKTVADFLWDIAKINNNTEVAKRLPQDICGECSRKLKNTYSFVLQAQAANKKLQATLYIENVKTYTTKELIDKQNDCLLESPIDIPIRQIEIKKEVAFEQGDEKSEQGDEGNEQFVNIGKNECEIVKTVDEIEQFVKDEVVADVNAGENDSDSISTEGDVHTDPITTGETSWYKEKDDSDGIENLSNLDNNLSEDNSDTPLLKRRRLGQLSTQTFECTFREDDGRYHCNKCPKDFAWKKDAKRHLLLHSNIYPYKCTECSRLFQRKDKFDKHMEVHSKREQRNSHKRKVHSKRNSGNSARDIY</sequence>
<proteinExistence type="predicted"/>
<evidence type="ECO:0000256" key="8">
    <source>
        <dbReference type="ARBA" id="ARBA00023163"/>
    </source>
</evidence>
<evidence type="ECO:0000259" key="14">
    <source>
        <dbReference type="PROSITE" id="PS51915"/>
    </source>
</evidence>
<feature type="compositionally biased region" description="Basic residues" evidence="12">
    <location>
        <begin position="314"/>
        <end position="323"/>
    </location>
</feature>
<keyword evidence="4 10" id="KW-0863">Zinc-finger</keyword>
<feature type="binding site" evidence="11">
    <location>
        <position position="59"/>
    </location>
    <ligand>
        <name>Zn(2+)</name>
        <dbReference type="ChEBI" id="CHEBI:29105"/>
    </ligand>
</feature>
<dbReference type="OrthoDB" id="8117402at2759"/>
<evidence type="ECO:0000256" key="10">
    <source>
        <dbReference type="PROSITE-ProRule" id="PRU00042"/>
    </source>
</evidence>
<evidence type="ECO:0000256" key="9">
    <source>
        <dbReference type="ARBA" id="ARBA00023242"/>
    </source>
</evidence>
<evidence type="ECO:0000256" key="1">
    <source>
        <dbReference type="ARBA" id="ARBA00004123"/>
    </source>
</evidence>
<name>A0A034VMC7_BACDO</name>
<keyword evidence="7" id="KW-0238">DNA-binding</keyword>
<evidence type="ECO:0000256" key="2">
    <source>
        <dbReference type="ARBA" id="ARBA00022723"/>
    </source>
</evidence>
<dbReference type="SMART" id="SM00868">
    <property type="entry name" value="zf-AD"/>
    <property type="match status" value="1"/>
</dbReference>
<keyword evidence="8" id="KW-0804">Transcription</keyword>
<evidence type="ECO:0000256" key="3">
    <source>
        <dbReference type="ARBA" id="ARBA00022737"/>
    </source>
</evidence>
<keyword evidence="3" id="KW-0677">Repeat</keyword>
<feature type="domain" description="C2H2-type" evidence="13">
    <location>
        <begin position="256"/>
        <end position="283"/>
    </location>
</feature>
<dbReference type="GO" id="GO:0008270">
    <property type="term" value="F:zinc ion binding"/>
    <property type="evidence" value="ECO:0007669"/>
    <property type="project" value="UniProtKB-UniRule"/>
</dbReference>
<feature type="domain" description="C2H2-type" evidence="13">
    <location>
        <begin position="284"/>
        <end position="311"/>
    </location>
</feature>